<evidence type="ECO:0000313" key="12">
    <source>
        <dbReference type="Proteomes" id="UP000219621"/>
    </source>
</evidence>
<dbReference type="SFLD" id="SFLDS00003">
    <property type="entry name" value="Haloacid_Dehalogenase"/>
    <property type="match status" value="1"/>
</dbReference>
<dbReference type="RefSeq" id="WP_097280892.1">
    <property type="nucleotide sequence ID" value="NZ_OCNJ01000010.1"/>
</dbReference>
<comment type="catalytic activity">
    <reaction evidence="8">
        <text>beta-D-glucose 1-phosphate = beta-D-glucose 6-phosphate</text>
        <dbReference type="Rhea" id="RHEA:20113"/>
        <dbReference type="ChEBI" id="CHEBI:57684"/>
        <dbReference type="ChEBI" id="CHEBI:58247"/>
        <dbReference type="EC" id="5.4.2.6"/>
    </reaction>
</comment>
<keyword evidence="4" id="KW-0479">Metal-binding</keyword>
<evidence type="ECO:0000256" key="5">
    <source>
        <dbReference type="ARBA" id="ARBA00022842"/>
    </source>
</evidence>
<dbReference type="AlphaFoldDB" id="A0A286GXQ8"/>
<dbReference type="Proteomes" id="UP000219621">
    <property type="component" value="Unassembled WGS sequence"/>
</dbReference>
<comment type="cofactor">
    <cofactor evidence="1">
        <name>Mg(2+)</name>
        <dbReference type="ChEBI" id="CHEBI:18420"/>
    </cofactor>
</comment>
<dbReference type="InterPro" id="IPR010976">
    <property type="entry name" value="B-phosphoglucomutase_hydrolase"/>
</dbReference>
<comment type="similarity">
    <text evidence="2">Belongs to the HAD-like hydrolase superfamily. CbbY/CbbZ/Gph/YieH family.</text>
</comment>
<evidence type="ECO:0000256" key="6">
    <source>
        <dbReference type="ARBA" id="ARBA00023235"/>
    </source>
</evidence>
<dbReference type="GO" id="GO:0016787">
    <property type="term" value="F:hydrolase activity"/>
    <property type="evidence" value="ECO:0007669"/>
    <property type="project" value="UniProtKB-KW"/>
</dbReference>
<evidence type="ECO:0000256" key="8">
    <source>
        <dbReference type="ARBA" id="ARBA00044926"/>
    </source>
</evidence>
<reference evidence="11 12" key="1">
    <citation type="submission" date="2017-09" db="EMBL/GenBank/DDBJ databases">
        <authorList>
            <person name="Ehlers B."/>
            <person name="Leendertz F.H."/>
        </authorList>
    </citation>
    <scope>NUCLEOTIDE SEQUENCE [LARGE SCALE GENOMIC DNA]</scope>
    <source>
        <strain evidence="11 12">USBA 140</strain>
    </source>
</reference>
<dbReference type="InterPro" id="IPR006439">
    <property type="entry name" value="HAD-SF_hydro_IA"/>
</dbReference>
<accession>A0A286GXQ8</accession>
<evidence type="ECO:0000256" key="4">
    <source>
        <dbReference type="ARBA" id="ARBA00022723"/>
    </source>
</evidence>
<dbReference type="GO" id="GO:0046872">
    <property type="term" value="F:metal ion binding"/>
    <property type="evidence" value="ECO:0007669"/>
    <property type="project" value="UniProtKB-KW"/>
</dbReference>
<dbReference type="InterPro" id="IPR023214">
    <property type="entry name" value="HAD_sf"/>
</dbReference>
<organism evidence="11 12">
    <name type="scientific">Caenispirillum bisanense</name>
    <dbReference type="NCBI Taxonomy" id="414052"/>
    <lineage>
        <taxon>Bacteria</taxon>
        <taxon>Pseudomonadati</taxon>
        <taxon>Pseudomonadota</taxon>
        <taxon>Alphaproteobacteria</taxon>
        <taxon>Rhodospirillales</taxon>
        <taxon>Novispirillaceae</taxon>
        <taxon>Caenispirillum</taxon>
    </lineage>
</organism>
<dbReference type="EMBL" id="OCNJ01000010">
    <property type="protein sequence ID" value="SOD99869.1"/>
    <property type="molecule type" value="Genomic_DNA"/>
</dbReference>
<sequence length="251" mass="26272">MNRALPRPTELGLVAVVFDLDGVITRTARLHAAAWKQLFDGFLEARARRTGEPFVPFDAVGDYTATVDGKPRYDGVASFLQSRGIDLPWGSPEDDPDAETVCGLGNRKNGLFRAVVERDGVEVFPGAVRFLEGCRAAGIACALCSSSKNARMIVDIAGLTHFFAAIVDGVTAVRDGMPGKPAPDTFIAAARQVGADPARAAVVEDAVVGVEAGRAGGFALVIGIDRGAGVAALLEHGAHVVVSDLGEYDRV</sequence>
<evidence type="ECO:0000256" key="9">
    <source>
        <dbReference type="ARBA" id="ARBA00044968"/>
    </source>
</evidence>
<evidence type="ECO:0000256" key="1">
    <source>
        <dbReference type="ARBA" id="ARBA00001946"/>
    </source>
</evidence>
<evidence type="ECO:0000256" key="7">
    <source>
        <dbReference type="ARBA" id="ARBA00023277"/>
    </source>
</evidence>
<dbReference type="EC" id="5.4.2.6" evidence="9"/>
<keyword evidence="5" id="KW-0460">Magnesium</keyword>
<dbReference type="OrthoDB" id="414934at2"/>
<keyword evidence="12" id="KW-1185">Reference proteome</keyword>
<evidence type="ECO:0000256" key="10">
    <source>
        <dbReference type="ARBA" id="ARBA00044991"/>
    </source>
</evidence>
<proteinExistence type="inferred from homology"/>
<gene>
    <name evidence="11" type="ORF">SAMN05421508_11053</name>
</gene>
<dbReference type="SUPFAM" id="SSF56784">
    <property type="entry name" value="HAD-like"/>
    <property type="match status" value="1"/>
</dbReference>
<dbReference type="PANTHER" id="PTHR46193:SF18">
    <property type="entry name" value="HEXITOL PHOSPHATASE B"/>
    <property type="match status" value="1"/>
</dbReference>
<keyword evidence="3" id="KW-0597">Phosphoprotein</keyword>
<dbReference type="SFLD" id="SFLDG01129">
    <property type="entry name" value="C1.5:_HAD__Beta-PGM__Phosphata"/>
    <property type="match status" value="1"/>
</dbReference>
<dbReference type="NCBIfam" id="TIGR02009">
    <property type="entry name" value="PGMB-YQAB-SF"/>
    <property type="match status" value="1"/>
</dbReference>
<keyword evidence="11" id="KW-0378">Hydrolase</keyword>
<name>A0A286GXQ8_9PROT</name>
<evidence type="ECO:0000313" key="11">
    <source>
        <dbReference type="EMBL" id="SOD99869.1"/>
    </source>
</evidence>
<evidence type="ECO:0000256" key="2">
    <source>
        <dbReference type="ARBA" id="ARBA00006171"/>
    </source>
</evidence>
<dbReference type="InterPro" id="IPR036412">
    <property type="entry name" value="HAD-like_sf"/>
</dbReference>
<dbReference type="Pfam" id="PF00702">
    <property type="entry name" value="Hydrolase"/>
    <property type="match status" value="1"/>
</dbReference>
<dbReference type="Gene3D" id="1.10.150.240">
    <property type="entry name" value="Putative phosphatase, domain 2"/>
    <property type="match status" value="1"/>
</dbReference>
<keyword evidence="7" id="KW-0119">Carbohydrate metabolism</keyword>
<dbReference type="Gene3D" id="3.40.50.1000">
    <property type="entry name" value="HAD superfamily/HAD-like"/>
    <property type="match status" value="1"/>
</dbReference>
<dbReference type="InterPro" id="IPR023198">
    <property type="entry name" value="PGP-like_dom2"/>
</dbReference>
<dbReference type="NCBIfam" id="TIGR01509">
    <property type="entry name" value="HAD-SF-IA-v3"/>
    <property type="match status" value="1"/>
</dbReference>
<dbReference type="GO" id="GO:0008801">
    <property type="term" value="F:beta-phosphoglucomutase activity"/>
    <property type="evidence" value="ECO:0007669"/>
    <property type="project" value="UniProtKB-EC"/>
</dbReference>
<evidence type="ECO:0000256" key="3">
    <source>
        <dbReference type="ARBA" id="ARBA00022553"/>
    </source>
</evidence>
<dbReference type="PANTHER" id="PTHR46193">
    <property type="entry name" value="6-PHOSPHOGLUCONATE PHOSPHATASE"/>
    <property type="match status" value="1"/>
</dbReference>
<protein>
    <recommendedName>
        <fullName evidence="10">Beta-phosphoglucomutase</fullName>
        <ecNumber evidence="9">5.4.2.6</ecNumber>
    </recommendedName>
</protein>
<dbReference type="InterPro" id="IPR051600">
    <property type="entry name" value="Beta-PGM-like"/>
</dbReference>
<keyword evidence="6" id="KW-0413">Isomerase</keyword>